<dbReference type="Proteomes" id="UP000536685">
    <property type="component" value="Unassembled WGS sequence"/>
</dbReference>
<evidence type="ECO:0000313" key="2">
    <source>
        <dbReference type="Proteomes" id="UP000536685"/>
    </source>
</evidence>
<comment type="caution">
    <text evidence="1">The sequence shown here is derived from an EMBL/GenBank/DDBJ whole genome shotgun (WGS) entry which is preliminary data.</text>
</comment>
<evidence type="ECO:0000313" key="1">
    <source>
        <dbReference type="EMBL" id="MBB5842894.1"/>
    </source>
</evidence>
<sequence length="133" mass="14430">MTKTRLIGPVVGVAAVLLLAGCAGSGFSVLDREQTAEDELPDRMVDGMELDEYDLESSRFSGTHNGVDFYLVRNEDMDDPCLAFSGDNDFELGIVCGGEVQTTISGFDAWLVRDTAASNDEWTAISDNLLVRD</sequence>
<gene>
    <name evidence="1" type="ORF">HD599_001217</name>
</gene>
<organism evidence="1 2">
    <name type="scientific">Conyzicola lurida</name>
    <dbReference type="NCBI Taxonomy" id="1172621"/>
    <lineage>
        <taxon>Bacteria</taxon>
        <taxon>Bacillati</taxon>
        <taxon>Actinomycetota</taxon>
        <taxon>Actinomycetes</taxon>
        <taxon>Micrococcales</taxon>
        <taxon>Microbacteriaceae</taxon>
        <taxon>Conyzicola</taxon>
    </lineage>
</organism>
<dbReference type="RefSeq" id="WP_184234727.1">
    <property type="nucleotide sequence ID" value="NZ_JACHMJ010000001.1"/>
</dbReference>
<keyword evidence="2" id="KW-1185">Reference proteome</keyword>
<dbReference type="PROSITE" id="PS51257">
    <property type="entry name" value="PROKAR_LIPOPROTEIN"/>
    <property type="match status" value="1"/>
</dbReference>
<evidence type="ECO:0008006" key="3">
    <source>
        <dbReference type="Google" id="ProtNLM"/>
    </source>
</evidence>
<accession>A0A841AKG1</accession>
<dbReference type="AlphaFoldDB" id="A0A841AKG1"/>
<protein>
    <recommendedName>
        <fullName evidence="3">Lipoprotein</fullName>
    </recommendedName>
</protein>
<dbReference type="EMBL" id="JACHMJ010000001">
    <property type="protein sequence ID" value="MBB5842894.1"/>
    <property type="molecule type" value="Genomic_DNA"/>
</dbReference>
<name>A0A841AKG1_9MICO</name>
<reference evidence="1 2" key="1">
    <citation type="submission" date="2020-08" db="EMBL/GenBank/DDBJ databases">
        <title>Sequencing the genomes of 1000 actinobacteria strains.</title>
        <authorList>
            <person name="Klenk H.-P."/>
        </authorList>
    </citation>
    <scope>NUCLEOTIDE SEQUENCE [LARGE SCALE GENOMIC DNA]</scope>
    <source>
        <strain evidence="1 2">DSM 105784</strain>
    </source>
</reference>
<proteinExistence type="predicted"/>